<dbReference type="InterPro" id="IPR015422">
    <property type="entry name" value="PyrdxlP-dep_Trfase_small"/>
</dbReference>
<dbReference type="RefSeq" id="WP_191747255.1">
    <property type="nucleotide sequence ID" value="NZ_JACSQZ010000001.1"/>
</dbReference>
<dbReference type="EC" id="4.1.1.81" evidence="4"/>
<keyword evidence="7 11" id="KW-0456">Lyase</keyword>
<evidence type="ECO:0000256" key="1">
    <source>
        <dbReference type="ARBA" id="ARBA00001933"/>
    </source>
</evidence>
<dbReference type="NCBIfam" id="TIGR01140">
    <property type="entry name" value="L_thr_O3P_dcar"/>
    <property type="match status" value="1"/>
</dbReference>
<evidence type="ECO:0000256" key="8">
    <source>
        <dbReference type="ARBA" id="ARBA00029996"/>
    </source>
</evidence>
<comment type="caution">
    <text evidence="11">The sequence shown here is derived from an EMBL/GenBank/DDBJ whole genome shotgun (WGS) entry which is preliminary data.</text>
</comment>
<keyword evidence="6" id="KW-0663">Pyridoxal phosphate</keyword>
<dbReference type="PANTHER" id="PTHR42885">
    <property type="entry name" value="HISTIDINOL-PHOSPHATE AMINOTRANSFERASE-RELATED"/>
    <property type="match status" value="1"/>
</dbReference>
<feature type="domain" description="Aminotransferase class I/classII large" evidence="10">
    <location>
        <begin position="23"/>
        <end position="352"/>
    </location>
</feature>
<dbReference type="SUPFAM" id="SSF53383">
    <property type="entry name" value="PLP-dependent transferases"/>
    <property type="match status" value="1"/>
</dbReference>
<dbReference type="PROSITE" id="PS00105">
    <property type="entry name" value="AA_TRANSFER_CLASS_1"/>
    <property type="match status" value="1"/>
</dbReference>
<dbReference type="InterPro" id="IPR005860">
    <property type="entry name" value="CobD"/>
</dbReference>
<comment type="function">
    <text evidence="2">Decarboxylates L-threonine-O-3-phosphate to yield (R)-1-amino-2-propanol O-2-phosphate, the precursor for the linkage between the nucleotide loop and the corrin ring in cobalamin.</text>
</comment>
<accession>A0ABR8PZC1</accession>
<evidence type="ECO:0000256" key="6">
    <source>
        <dbReference type="ARBA" id="ARBA00022898"/>
    </source>
</evidence>
<comment type="pathway">
    <text evidence="3">Cofactor biosynthesis; adenosylcobalamin biosynthesis.</text>
</comment>
<comment type="catalytic activity">
    <reaction evidence="9">
        <text>O-phospho-L-threonine + H(+) = (R)-1-aminopropan-2-yl phosphate + CO2</text>
        <dbReference type="Rhea" id="RHEA:11492"/>
        <dbReference type="ChEBI" id="CHEBI:15378"/>
        <dbReference type="ChEBI" id="CHEBI:16526"/>
        <dbReference type="ChEBI" id="CHEBI:58563"/>
        <dbReference type="ChEBI" id="CHEBI:58675"/>
        <dbReference type="EC" id="4.1.1.81"/>
    </reaction>
</comment>
<dbReference type="Pfam" id="PF00155">
    <property type="entry name" value="Aminotran_1_2"/>
    <property type="match status" value="1"/>
</dbReference>
<name>A0ABR8PZC1_9CLOT</name>
<dbReference type="InterPro" id="IPR015424">
    <property type="entry name" value="PyrdxlP-dep_Trfase"/>
</dbReference>
<evidence type="ECO:0000256" key="5">
    <source>
        <dbReference type="ARBA" id="ARBA00022573"/>
    </source>
</evidence>
<dbReference type="Gene3D" id="3.90.1150.10">
    <property type="entry name" value="Aspartate Aminotransferase, domain 1"/>
    <property type="match status" value="1"/>
</dbReference>
<keyword evidence="5" id="KW-0169">Cobalamin biosynthesis</keyword>
<comment type="cofactor">
    <cofactor evidence="1">
        <name>pyridoxal 5'-phosphate</name>
        <dbReference type="ChEBI" id="CHEBI:597326"/>
    </cofactor>
</comment>
<dbReference type="InterPro" id="IPR015421">
    <property type="entry name" value="PyrdxlP-dep_Trfase_major"/>
</dbReference>
<gene>
    <name evidence="11" type="ORF">H9660_00040</name>
</gene>
<evidence type="ECO:0000256" key="4">
    <source>
        <dbReference type="ARBA" id="ARBA00012285"/>
    </source>
</evidence>
<evidence type="ECO:0000313" key="11">
    <source>
        <dbReference type="EMBL" id="MBD7913525.1"/>
    </source>
</evidence>
<dbReference type="CDD" id="cd00609">
    <property type="entry name" value="AAT_like"/>
    <property type="match status" value="1"/>
</dbReference>
<sequence>MSKSIHGGNIEELSRKFNLDKEKLIDFSANINPLGINEKVKKTIIAALDNVEKYPDITYHNLKSTISNFEKINYENLVLGNGAAEVIFNLVRAVNPKKVLIPAPTFSEYEEASLSVKSSIEYYYLKEENNWSIDNDILSLINEEIDIVFICNPNNPTGVITKKDILLSIIEKANKTKTIVAIDESFLDFIRDSYKYSLVNLLKEYDNIFIIKSLTKLFAIPGIRIGYGITSNIDIINKIQGISVPWNINTLAEVATITSLDDKDYISKSVKYIEVEKKYLFEELGKLKDINVFNPSVNFIMFKLNKNIDLKYELMKENIIIRSCSNYNGLNENYYRVAVRTRKENEILIKALRKVLKYNI</sequence>
<reference evidence="11 12" key="1">
    <citation type="submission" date="2020-08" db="EMBL/GenBank/DDBJ databases">
        <title>A Genomic Blueprint of the Chicken Gut Microbiome.</title>
        <authorList>
            <person name="Gilroy R."/>
            <person name="Ravi A."/>
            <person name="Getino M."/>
            <person name="Pursley I."/>
            <person name="Horton D.L."/>
            <person name="Alikhan N.-F."/>
            <person name="Baker D."/>
            <person name="Gharbi K."/>
            <person name="Hall N."/>
            <person name="Watson M."/>
            <person name="Adriaenssens E.M."/>
            <person name="Foster-Nyarko E."/>
            <person name="Jarju S."/>
            <person name="Secka A."/>
            <person name="Antonio M."/>
            <person name="Oren A."/>
            <person name="Chaudhuri R."/>
            <person name="La Ragione R.M."/>
            <person name="Hildebrand F."/>
            <person name="Pallen M.J."/>
        </authorList>
    </citation>
    <scope>NUCLEOTIDE SEQUENCE [LARGE SCALE GENOMIC DNA]</scope>
    <source>
        <strain evidence="11 12">Sa3CUN1</strain>
    </source>
</reference>
<dbReference type="PANTHER" id="PTHR42885:SF1">
    <property type="entry name" value="THREONINE-PHOSPHATE DECARBOXYLASE"/>
    <property type="match status" value="1"/>
</dbReference>
<dbReference type="Proteomes" id="UP000640335">
    <property type="component" value="Unassembled WGS sequence"/>
</dbReference>
<keyword evidence="12" id="KW-1185">Reference proteome</keyword>
<evidence type="ECO:0000256" key="3">
    <source>
        <dbReference type="ARBA" id="ARBA00004953"/>
    </source>
</evidence>
<evidence type="ECO:0000256" key="7">
    <source>
        <dbReference type="ARBA" id="ARBA00023239"/>
    </source>
</evidence>
<evidence type="ECO:0000256" key="2">
    <source>
        <dbReference type="ARBA" id="ARBA00003444"/>
    </source>
</evidence>
<dbReference type="Gene3D" id="3.40.640.10">
    <property type="entry name" value="Type I PLP-dependent aspartate aminotransferase-like (Major domain)"/>
    <property type="match status" value="1"/>
</dbReference>
<proteinExistence type="predicted"/>
<evidence type="ECO:0000256" key="9">
    <source>
        <dbReference type="ARBA" id="ARBA00048531"/>
    </source>
</evidence>
<evidence type="ECO:0000259" key="10">
    <source>
        <dbReference type="Pfam" id="PF00155"/>
    </source>
</evidence>
<dbReference type="InterPro" id="IPR004838">
    <property type="entry name" value="NHTrfase_class1_PyrdxlP-BS"/>
</dbReference>
<protein>
    <recommendedName>
        <fullName evidence="4">threonine-phosphate decarboxylase</fullName>
        <ecNumber evidence="4">4.1.1.81</ecNumber>
    </recommendedName>
    <alternativeName>
        <fullName evidence="8">L-threonine-O-3-phosphate decarboxylase</fullName>
    </alternativeName>
</protein>
<organism evidence="11 12">
    <name type="scientific">Clostridium gallinarum</name>
    <dbReference type="NCBI Taxonomy" id="2762246"/>
    <lineage>
        <taxon>Bacteria</taxon>
        <taxon>Bacillati</taxon>
        <taxon>Bacillota</taxon>
        <taxon>Clostridia</taxon>
        <taxon>Eubacteriales</taxon>
        <taxon>Clostridiaceae</taxon>
        <taxon>Clostridium</taxon>
    </lineage>
</organism>
<evidence type="ECO:0000313" key="12">
    <source>
        <dbReference type="Proteomes" id="UP000640335"/>
    </source>
</evidence>
<dbReference type="GO" id="GO:0048472">
    <property type="term" value="F:threonine-phosphate decarboxylase activity"/>
    <property type="evidence" value="ECO:0007669"/>
    <property type="project" value="UniProtKB-EC"/>
</dbReference>
<dbReference type="InterPro" id="IPR004839">
    <property type="entry name" value="Aminotransferase_I/II_large"/>
</dbReference>
<dbReference type="EMBL" id="JACSQZ010000001">
    <property type="protein sequence ID" value="MBD7913525.1"/>
    <property type="molecule type" value="Genomic_DNA"/>
</dbReference>